<feature type="domain" description="ABC transmembrane type-1" evidence="9">
    <location>
        <begin position="87"/>
        <end position="294"/>
    </location>
</feature>
<dbReference type="OrthoDB" id="7915284at2"/>
<dbReference type="CDD" id="cd06261">
    <property type="entry name" value="TM_PBP2"/>
    <property type="match status" value="1"/>
</dbReference>
<evidence type="ECO:0000313" key="11">
    <source>
        <dbReference type="Proteomes" id="UP000197065"/>
    </source>
</evidence>
<evidence type="ECO:0000256" key="5">
    <source>
        <dbReference type="ARBA" id="ARBA00022692"/>
    </source>
</evidence>
<evidence type="ECO:0000256" key="7">
    <source>
        <dbReference type="ARBA" id="ARBA00023136"/>
    </source>
</evidence>
<dbReference type="Proteomes" id="UP000197065">
    <property type="component" value="Unassembled WGS sequence"/>
</dbReference>
<keyword evidence="4" id="KW-1003">Cell membrane</keyword>
<dbReference type="Pfam" id="PF00528">
    <property type="entry name" value="BPD_transp_1"/>
    <property type="match status" value="1"/>
</dbReference>
<keyword evidence="11" id="KW-1185">Reference proteome</keyword>
<accession>A0A212RJ14</accession>
<dbReference type="SUPFAM" id="SSF161098">
    <property type="entry name" value="MetI-like"/>
    <property type="match status" value="1"/>
</dbReference>
<evidence type="ECO:0000256" key="3">
    <source>
        <dbReference type="ARBA" id="ARBA00022448"/>
    </source>
</evidence>
<feature type="transmembrane region" description="Helical" evidence="8">
    <location>
        <begin position="175"/>
        <end position="200"/>
    </location>
</feature>
<feature type="transmembrane region" description="Helical" evidence="8">
    <location>
        <begin position="91"/>
        <end position="112"/>
    </location>
</feature>
<dbReference type="GO" id="GO:0055085">
    <property type="term" value="P:transmembrane transport"/>
    <property type="evidence" value="ECO:0007669"/>
    <property type="project" value="InterPro"/>
</dbReference>
<proteinExistence type="inferred from homology"/>
<dbReference type="PANTHER" id="PTHR42929:SF1">
    <property type="entry name" value="INNER MEMBRANE ABC TRANSPORTER PERMEASE PROTEIN YDCU-RELATED"/>
    <property type="match status" value="1"/>
</dbReference>
<feature type="transmembrane region" description="Helical" evidence="8">
    <location>
        <begin position="221"/>
        <end position="242"/>
    </location>
</feature>
<protein>
    <submittedName>
        <fullName evidence="10">Spermidine/putrescine transport system permease protein</fullName>
    </submittedName>
</protein>
<keyword evidence="7 8" id="KW-0472">Membrane</keyword>
<dbReference type="GO" id="GO:0005886">
    <property type="term" value="C:plasma membrane"/>
    <property type="evidence" value="ECO:0007669"/>
    <property type="project" value="UniProtKB-SubCell"/>
</dbReference>
<comment type="similarity">
    <text evidence="2">Belongs to the binding-protein-dependent transport system permease family. CysTW subfamily.</text>
</comment>
<evidence type="ECO:0000256" key="4">
    <source>
        <dbReference type="ARBA" id="ARBA00022475"/>
    </source>
</evidence>
<dbReference type="PANTHER" id="PTHR42929">
    <property type="entry name" value="INNER MEMBRANE ABC TRANSPORTER PERMEASE PROTEIN YDCU-RELATED-RELATED"/>
    <property type="match status" value="1"/>
</dbReference>
<keyword evidence="5 8" id="KW-0812">Transmembrane</keyword>
<dbReference type="RefSeq" id="WP_088562025.1">
    <property type="nucleotide sequence ID" value="NZ_FYEH01000009.1"/>
</dbReference>
<dbReference type="InterPro" id="IPR035906">
    <property type="entry name" value="MetI-like_sf"/>
</dbReference>
<evidence type="ECO:0000256" key="2">
    <source>
        <dbReference type="ARBA" id="ARBA00007069"/>
    </source>
</evidence>
<evidence type="ECO:0000256" key="6">
    <source>
        <dbReference type="ARBA" id="ARBA00022989"/>
    </source>
</evidence>
<evidence type="ECO:0000313" key="10">
    <source>
        <dbReference type="EMBL" id="SNB72384.1"/>
    </source>
</evidence>
<dbReference type="InterPro" id="IPR000515">
    <property type="entry name" value="MetI-like"/>
</dbReference>
<keyword evidence="3 8" id="KW-0813">Transport</keyword>
<gene>
    <name evidence="10" type="ORF">SAMN07250955_10986</name>
</gene>
<dbReference type="EMBL" id="FYEH01000009">
    <property type="protein sequence ID" value="SNB72384.1"/>
    <property type="molecule type" value="Genomic_DNA"/>
</dbReference>
<evidence type="ECO:0000259" key="9">
    <source>
        <dbReference type="PROSITE" id="PS50928"/>
    </source>
</evidence>
<keyword evidence="6 8" id="KW-1133">Transmembrane helix</keyword>
<organism evidence="10 11">
    <name type="scientific">Arboricoccus pini</name>
    <dbReference type="NCBI Taxonomy" id="1963835"/>
    <lineage>
        <taxon>Bacteria</taxon>
        <taxon>Pseudomonadati</taxon>
        <taxon>Pseudomonadota</taxon>
        <taxon>Alphaproteobacteria</taxon>
        <taxon>Geminicoccales</taxon>
        <taxon>Geminicoccaceae</taxon>
        <taxon>Arboricoccus</taxon>
    </lineage>
</organism>
<comment type="subcellular location">
    <subcellularLocation>
        <location evidence="1 8">Cell membrane</location>
        <topology evidence="1 8">Multi-pass membrane protein</topology>
    </subcellularLocation>
</comment>
<feature type="transmembrane region" description="Helical" evidence="8">
    <location>
        <begin position="277"/>
        <end position="298"/>
    </location>
</feature>
<feature type="transmembrane region" description="Helical" evidence="8">
    <location>
        <begin position="24"/>
        <end position="57"/>
    </location>
</feature>
<dbReference type="Gene3D" id="1.10.3720.10">
    <property type="entry name" value="MetI-like"/>
    <property type="match status" value="1"/>
</dbReference>
<name>A0A212RJ14_9PROT</name>
<dbReference type="PROSITE" id="PS50928">
    <property type="entry name" value="ABC_TM1"/>
    <property type="match status" value="1"/>
</dbReference>
<reference evidence="10 11" key="1">
    <citation type="submission" date="2017-06" db="EMBL/GenBank/DDBJ databases">
        <authorList>
            <person name="Kim H.J."/>
            <person name="Triplett B.A."/>
        </authorList>
    </citation>
    <scope>NUCLEOTIDE SEQUENCE [LARGE SCALE GENOMIC DNA]</scope>
    <source>
        <strain evidence="10 11">B29T1</strain>
    </source>
</reference>
<evidence type="ECO:0000256" key="8">
    <source>
        <dbReference type="RuleBase" id="RU363032"/>
    </source>
</evidence>
<sequence>MQGELAGGGLRQARSGRSLKRAMPVWVGTLALLLPTYLWLTLAIFLPLLGMLVFSFLTKAPFGNAKPAFTFDQYLAFVRQPYLIDVAWTSLRLALVTTGLCMILGLAAAMALKQAASGRARTILFMLIILPFWTNGLIRIFSWTMVLREGGFIDMVIRAFWPGAPSIGLLYSEPAIIIGLVHGYLPYMILTCFISLLAIDDDLIDAARSLGARNYVIFGKIILPLALPGLISGAVLTFVPVIGCFMEPRILGGRVGVTMGTVIEDQFTSAFNWPRGAAFSFSMLALVLVVFALFSSVLRQGGIAREDG</sequence>
<feature type="transmembrane region" description="Helical" evidence="8">
    <location>
        <begin position="124"/>
        <end position="146"/>
    </location>
</feature>
<evidence type="ECO:0000256" key="1">
    <source>
        <dbReference type="ARBA" id="ARBA00004651"/>
    </source>
</evidence>
<dbReference type="AlphaFoldDB" id="A0A212RJ14"/>